<gene>
    <name evidence="2" type="ORF">TM448A00804_0022</name>
    <name evidence="3" type="ORF">TM448B01250_0011</name>
</gene>
<organism evidence="2">
    <name type="scientific">viral metagenome</name>
    <dbReference type="NCBI Taxonomy" id="1070528"/>
    <lineage>
        <taxon>unclassified sequences</taxon>
        <taxon>metagenomes</taxon>
        <taxon>organismal metagenomes</taxon>
    </lineage>
</organism>
<evidence type="ECO:0000256" key="1">
    <source>
        <dbReference type="SAM" id="MobiDB-lite"/>
    </source>
</evidence>
<dbReference type="AlphaFoldDB" id="A0A6H1ZKC0"/>
<dbReference type="EMBL" id="MT144722">
    <property type="protein sequence ID" value="QJH98223.1"/>
    <property type="molecule type" value="Genomic_DNA"/>
</dbReference>
<evidence type="ECO:0000313" key="3">
    <source>
        <dbReference type="EMBL" id="QJH98223.1"/>
    </source>
</evidence>
<dbReference type="EMBL" id="MT144067">
    <property type="protein sequence ID" value="QJA48004.1"/>
    <property type="molecule type" value="Genomic_DNA"/>
</dbReference>
<accession>A0A6H1ZKC0</accession>
<name>A0A6H1ZKC0_9ZZZZ</name>
<sequence>MPAGRPAIIDENTLQILEGAFSNGATDLEACFLAKISKSTLYNYQEINPEFVERKKALKDMVKYQAKQVIVKSIKEGDKQQANWWLERKAKDEGFSPRQEVSGPEGVDLGFIYYPKKDDSQKDTTKSSLETTSEAGDSIDNRS</sequence>
<reference evidence="2" key="1">
    <citation type="submission" date="2020-03" db="EMBL/GenBank/DDBJ databases">
        <title>The deep terrestrial virosphere.</title>
        <authorList>
            <person name="Holmfeldt K."/>
            <person name="Nilsson E."/>
            <person name="Simone D."/>
            <person name="Lopez-Fernandez M."/>
            <person name="Wu X."/>
            <person name="de Brujin I."/>
            <person name="Lundin D."/>
            <person name="Andersson A."/>
            <person name="Bertilsson S."/>
            <person name="Dopson M."/>
        </authorList>
    </citation>
    <scope>NUCLEOTIDE SEQUENCE</scope>
    <source>
        <strain evidence="2">TM448A00804</strain>
        <strain evidence="3">TM448B01250</strain>
    </source>
</reference>
<protein>
    <submittedName>
        <fullName evidence="2">Uncharacterized protein</fullName>
    </submittedName>
</protein>
<evidence type="ECO:0000313" key="2">
    <source>
        <dbReference type="EMBL" id="QJA48004.1"/>
    </source>
</evidence>
<proteinExistence type="predicted"/>
<feature type="compositionally biased region" description="Basic and acidic residues" evidence="1">
    <location>
        <begin position="115"/>
        <end position="125"/>
    </location>
</feature>
<feature type="region of interest" description="Disordered" evidence="1">
    <location>
        <begin position="93"/>
        <end position="143"/>
    </location>
</feature>